<keyword evidence="1" id="KW-0732">Signal</keyword>
<proteinExistence type="predicted"/>
<sequence length="214" mass="24034">MKQLLISAFLISLLSPMLAQEIKSPKPIPYQIFIGIDLLNPAIQFLSDKKGYEASVSVPVYKKWQAIAEGGYEENKYEHNSWNIDLSGFFARVGFDWYVDSDHKNLNNGYYLGARIGYSPYQLKINELPIKNQGGEVFSMPLGEVSSHALWVAPVVGARVNLGDTRFYVNSNVQLNILAMDLNEKDFDAFAIPGFGKSNNGLNLRVLWSFGFIL</sequence>
<dbReference type="Proteomes" id="UP000262142">
    <property type="component" value="Unassembled WGS sequence"/>
</dbReference>
<reference evidence="2 3" key="1">
    <citation type="submission" date="2018-09" db="EMBL/GenBank/DDBJ databases">
        <authorList>
            <consortium name="Pathogen Informatics"/>
        </authorList>
    </citation>
    <scope>NUCLEOTIDE SEQUENCE [LARGE SCALE GENOMIC DNA]</scope>
    <source>
        <strain evidence="2 3">OH-22767</strain>
    </source>
</reference>
<feature type="signal peptide" evidence="1">
    <location>
        <begin position="1"/>
        <end position="19"/>
    </location>
</feature>
<gene>
    <name evidence="2" type="ORF">SAMEA104719789_01697</name>
</gene>
<dbReference type="Pfam" id="PF19515">
    <property type="entry name" value="DUF6048"/>
    <property type="match status" value="1"/>
</dbReference>
<dbReference type="RefSeq" id="WP_133298034.1">
    <property type="nucleotide sequence ID" value="NZ_UNSC01000009.1"/>
</dbReference>
<evidence type="ECO:0000313" key="3">
    <source>
        <dbReference type="Proteomes" id="UP000262142"/>
    </source>
</evidence>
<dbReference type="InterPro" id="IPR046111">
    <property type="entry name" value="DUF6048"/>
</dbReference>
<keyword evidence="3" id="KW-1185">Reference proteome</keyword>
<evidence type="ECO:0008006" key="4">
    <source>
        <dbReference type="Google" id="ProtNLM"/>
    </source>
</evidence>
<name>A0A383U3T2_9FLAO</name>
<accession>A0A383U3T2</accession>
<dbReference type="EMBL" id="UNSC01000009">
    <property type="protein sequence ID" value="SZD74237.1"/>
    <property type="molecule type" value="Genomic_DNA"/>
</dbReference>
<feature type="chain" id="PRO_5016723955" description="Outer membrane protein beta-barrel domain-containing protein" evidence="1">
    <location>
        <begin position="20"/>
        <end position="214"/>
    </location>
</feature>
<dbReference type="OrthoDB" id="1431221at2"/>
<evidence type="ECO:0000313" key="2">
    <source>
        <dbReference type="EMBL" id="SZD74237.1"/>
    </source>
</evidence>
<dbReference type="AlphaFoldDB" id="A0A383U3T2"/>
<organism evidence="2 3">
    <name type="scientific">Candidatus Ornithobacterium hominis</name>
    <dbReference type="NCBI Taxonomy" id="2497989"/>
    <lineage>
        <taxon>Bacteria</taxon>
        <taxon>Pseudomonadati</taxon>
        <taxon>Bacteroidota</taxon>
        <taxon>Flavobacteriia</taxon>
        <taxon>Flavobacteriales</taxon>
        <taxon>Weeksellaceae</taxon>
        <taxon>Ornithobacterium</taxon>
    </lineage>
</organism>
<protein>
    <recommendedName>
        <fullName evidence="4">Outer membrane protein beta-barrel domain-containing protein</fullName>
    </recommendedName>
</protein>
<evidence type="ECO:0000256" key="1">
    <source>
        <dbReference type="SAM" id="SignalP"/>
    </source>
</evidence>